<evidence type="ECO:0000313" key="1">
    <source>
        <dbReference type="EMBL" id="PHT90046.1"/>
    </source>
</evidence>
<reference evidence="1 2" key="2">
    <citation type="journal article" date="2017" name="Genome Biol.">
        <title>New reference genome sequences of hot pepper reveal the massive evolution of plant disease-resistance genes by retroduplication.</title>
        <authorList>
            <person name="Kim S."/>
            <person name="Park J."/>
            <person name="Yeom S.I."/>
            <person name="Kim Y.M."/>
            <person name="Seo E."/>
            <person name="Kim K.T."/>
            <person name="Kim M.S."/>
            <person name="Lee J.M."/>
            <person name="Cheong K."/>
            <person name="Shin H.S."/>
            <person name="Kim S.B."/>
            <person name="Han K."/>
            <person name="Lee J."/>
            <person name="Park M."/>
            <person name="Lee H.A."/>
            <person name="Lee H.Y."/>
            <person name="Lee Y."/>
            <person name="Oh S."/>
            <person name="Lee J.H."/>
            <person name="Choi E."/>
            <person name="Choi E."/>
            <person name="Lee S.E."/>
            <person name="Jeon J."/>
            <person name="Kim H."/>
            <person name="Choi G."/>
            <person name="Song H."/>
            <person name="Lee J."/>
            <person name="Lee S.C."/>
            <person name="Kwon J.K."/>
            <person name="Lee H.Y."/>
            <person name="Koo N."/>
            <person name="Hong Y."/>
            <person name="Kim R.W."/>
            <person name="Kang W.H."/>
            <person name="Huh J.H."/>
            <person name="Kang B.C."/>
            <person name="Yang T.J."/>
            <person name="Lee Y.H."/>
            <person name="Bennetzen J.L."/>
            <person name="Choi D."/>
        </authorList>
    </citation>
    <scope>NUCLEOTIDE SEQUENCE [LARGE SCALE GENOMIC DNA]</scope>
    <source>
        <strain evidence="2">cv. CM334</strain>
    </source>
</reference>
<gene>
    <name evidence="1" type="ORF">T459_05159</name>
</gene>
<organism evidence="1 2">
    <name type="scientific">Capsicum annuum</name>
    <name type="common">Capsicum pepper</name>
    <dbReference type="NCBI Taxonomy" id="4072"/>
    <lineage>
        <taxon>Eukaryota</taxon>
        <taxon>Viridiplantae</taxon>
        <taxon>Streptophyta</taxon>
        <taxon>Embryophyta</taxon>
        <taxon>Tracheophyta</taxon>
        <taxon>Spermatophyta</taxon>
        <taxon>Magnoliopsida</taxon>
        <taxon>eudicotyledons</taxon>
        <taxon>Gunneridae</taxon>
        <taxon>Pentapetalae</taxon>
        <taxon>asterids</taxon>
        <taxon>lamiids</taxon>
        <taxon>Solanales</taxon>
        <taxon>Solanaceae</taxon>
        <taxon>Solanoideae</taxon>
        <taxon>Capsiceae</taxon>
        <taxon>Capsicum</taxon>
    </lineage>
</organism>
<sequence>MDTTILWNPAIRKSIILPKSRVHFGPYEPCMFCLGFGFDENNSEFNVVRIAYLQDGDERFSEMGLPKRVTHVSPLDLSVTLRRDQFFVVWYTKGCDKDEFCDRCVVFGMNRYGEMESCTKKFVLVLGNGISLAIGFGRNGEFLIGKCVGHLPSYDPERKEFKDLGIHGGKDSFFLDEYTESPVLLDGNQSFNCVGF</sequence>
<dbReference type="Proteomes" id="UP000222542">
    <property type="component" value="Unassembled WGS sequence"/>
</dbReference>
<proteinExistence type="predicted"/>
<reference evidence="1 2" key="1">
    <citation type="journal article" date="2014" name="Nat. Genet.">
        <title>Genome sequence of the hot pepper provides insights into the evolution of pungency in Capsicum species.</title>
        <authorList>
            <person name="Kim S."/>
            <person name="Park M."/>
            <person name="Yeom S.I."/>
            <person name="Kim Y.M."/>
            <person name="Lee J.M."/>
            <person name="Lee H.A."/>
            <person name="Seo E."/>
            <person name="Choi J."/>
            <person name="Cheong K."/>
            <person name="Kim K.T."/>
            <person name="Jung K."/>
            <person name="Lee G.W."/>
            <person name="Oh S.K."/>
            <person name="Bae C."/>
            <person name="Kim S.B."/>
            <person name="Lee H.Y."/>
            <person name="Kim S.Y."/>
            <person name="Kim M.S."/>
            <person name="Kang B.C."/>
            <person name="Jo Y.D."/>
            <person name="Yang H.B."/>
            <person name="Jeong H.J."/>
            <person name="Kang W.H."/>
            <person name="Kwon J.K."/>
            <person name="Shin C."/>
            <person name="Lim J.Y."/>
            <person name="Park J.H."/>
            <person name="Huh J.H."/>
            <person name="Kim J.S."/>
            <person name="Kim B.D."/>
            <person name="Cohen O."/>
            <person name="Paran I."/>
            <person name="Suh M.C."/>
            <person name="Lee S.B."/>
            <person name="Kim Y.K."/>
            <person name="Shin Y."/>
            <person name="Noh S.J."/>
            <person name="Park J."/>
            <person name="Seo Y.S."/>
            <person name="Kwon S.Y."/>
            <person name="Kim H.A."/>
            <person name="Park J.M."/>
            <person name="Kim H.J."/>
            <person name="Choi S.B."/>
            <person name="Bosland P.W."/>
            <person name="Reeves G."/>
            <person name="Jo S.H."/>
            <person name="Lee B.W."/>
            <person name="Cho H.T."/>
            <person name="Choi H.S."/>
            <person name="Lee M.S."/>
            <person name="Yu Y."/>
            <person name="Do Choi Y."/>
            <person name="Park B.S."/>
            <person name="van Deynze A."/>
            <person name="Ashrafi H."/>
            <person name="Hill T."/>
            <person name="Kim W.T."/>
            <person name="Pai H.S."/>
            <person name="Ahn H.K."/>
            <person name="Yeam I."/>
            <person name="Giovannoni J.J."/>
            <person name="Rose J.K."/>
            <person name="Sorensen I."/>
            <person name="Lee S.J."/>
            <person name="Kim R.W."/>
            <person name="Choi I.Y."/>
            <person name="Choi B.S."/>
            <person name="Lim J.S."/>
            <person name="Lee Y.H."/>
            <person name="Choi D."/>
        </authorList>
    </citation>
    <scope>NUCLEOTIDE SEQUENCE [LARGE SCALE GENOMIC DNA]</scope>
    <source>
        <strain evidence="2">cv. CM334</strain>
    </source>
</reference>
<accession>A0A2G3A724</accession>
<dbReference type="Gramene" id="PHT90046">
    <property type="protein sequence ID" value="PHT90046"/>
    <property type="gene ID" value="T459_05159"/>
</dbReference>
<protein>
    <submittedName>
        <fullName evidence="1">Uncharacterized protein</fullName>
    </submittedName>
</protein>
<comment type="caution">
    <text evidence="1">The sequence shown here is derived from an EMBL/GenBank/DDBJ whole genome shotgun (WGS) entry which is preliminary data.</text>
</comment>
<evidence type="ECO:0000313" key="2">
    <source>
        <dbReference type="Proteomes" id="UP000222542"/>
    </source>
</evidence>
<name>A0A2G3A724_CAPAN</name>
<dbReference type="AlphaFoldDB" id="A0A2G3A724"/>
<dbReference type="EMBL" id="AYRZ02000002">
    <property type="protein sequence ID" value="PHT90046.1"/>
    <property type="molecule type" value="Genomic_DNA"/>
</dbReference>
<keyword evidence="2" id="KW-1185">Reference proteome</keyword>